<evidence type="ECO:0000256" key="5">
    <source>
        <dbReference type="ARBA" id="ARBA00022776"/>
    </source>
</evidence>
<evidence type="ECO:0000256" key="6">
    <source>
        <dbReference type="ARBA" id="ARBA00023067"/>
    </source>
</evidence>
<evidence type="ECO:0000313" key="11">
    <source>
        <dbReference type="EMBL" id="CAH1247093.1"/>
    </source>
</evidence>
<feature type="region of interest" description="Disordered" evidence="9">
    <location>
        <begin position="998"/>
        <end position="1114"/>
    </location>
</feature>
<keyword evidence="7" id="KW-0131">Cell cycle</keyword>
<accession>A0A8J9Z3P4</accession>
<dbReference type="PANTHER" id="PTHR14418">
    <property type="entry name" value="CONDENSIN COMPLEX SUBUNIT 3-RELATED"/>
    <property type="match status" value="1"/>
</dbReference>
<feature type="compositionally biased region" description="Basic and acidic residues" evidence="9">
    <location>
        <begin position="950"/>
        <end position="969"/>
    </location>
</feature>
<evidence type="ECO:0000256" key="4">
    <source>
        <dbReference type="ARBA" id="ARBA00022618"/>
    </source>
</evidence>
<dbReference type="GO" id="GO:0051301">
    <property type="term" value="P:cell division"/>
    <property type="evidence" value="ECO:0007669"/>
    <property type="project" value="UniProtKB-KW"/>
</dbReference>
<feature type="compositionally biased region" description="Polar residues" evidence="9">
    <location>
        <begin position="936"/>
        <end position="949"/>
    </location>
</feature>
<keyword evidence="6" id="KW-0226">DNA condensation</keyword>
<feature type="region of interest" description="Disordered" evidence="9">
    <location>
        <begin position="923"/>
        <end position="981"/>
    </location>
</feature>
<dbReference type="OrthoDB" id="27187at2759"/>
<evidence type="ECO:0000256" key="2">
    <source>
        <dbReference type="ARBA" id="ARBA00006533"/>
    </source>
</evidence>
<dbReference type="AlphaFoldDB" id="A0A8J9Z3P4"/>
<feature type="coiled-coil region" evidence="8">
    <location>
        <begin position="502"/>
        <end position="555"/>
    </location>
</feature>
<feature type="domain" description="Nuclear condensin complex subunit 3 C-terminal" evidence="10">
    <location>
        <begin position="575"/>
        <end position="874"/>
    </location>
</feature>
<evidence type="ECO:0000256" key="3">
    <source>
        <dbReference type="ARBA" id="ARBA00022454"/>
    </source>
</evidence>
<dbReference type="GO" id="GO:0007076">
    <property type="term" value="P:mitotic chromosome condensation"/>
    <property type="evidence" value="ECO:0007669"/>
    <property type="project" value="InterPro"/>
</dbReference>
<evidence type="ECO:0000256" key="7">
    <source>
        <dbReference type="ARBA" id="ARBA00023306"/>
    </source>
</evidence>
<keyword evidence="12" id="KW-1185">Reference proteome</keyword>
<dbReference type="GO" id="GO:0000793">
    <property type="term" value="C:condensed chromosome"/>
    <property type="evidence" value="ECO:0007669"/>
    <property type="project" value="TreeGrafter"/>
</dbReference>
<dbReference type="InterPro" id="IPR016024">
    <property type="entry name" value="ARM-type_fold"/>
</dbReference>
<feature type="region of interest" description="Disordered" evidence="9">
    <location>
        <begin position="677"/>
        <end position="697"/>
    </location>
</feature>
<dbReference type="SUPFAM" id="SSF48371">
    <property type="entry name" value="ARM repeat"/>
    <property type="match status" value="1"/>
</dbReference>
<feature type="compositionally biased region" description="Low complexity" evidence="9">
    <location>
        <begin position="1052"/>
        <end position="1065"/>
    </location>
</feature>
<dbReference type="PANTHER" id="PTHR14418:SF5">
    <property type="entry name" value="CONDENSIN COMPLEX SUBUNIT 3"/>
    <property type="match status" value="1"/>
</dbReference>
<keyword evidence="8" id="KW-0175">Coiled coil</keyword>
<evidence type="ECO:0000256" key="9">
    <source>
        <dbReference type="SAM" id="MobiDB-lite"/>
    </source>
</evidence>
<organism evidence="11 12">
    <name type="scientific">Branchiostoma lanceolatum</name>
    <name type="common">Common lancelet</name>
    <name type="synonym">Amphioxus lanceolatum</name>
    <dbReference type="NCBI Taxonomy" id="7740"/>
    <lineage>
        <taxon>Eukaryota</taxon>
        <taxon>Metazoa</taxon>
        <taxon>Chordata</taxon>
        <taxon>Cephalochordata</taxon>
        <taxon>Leptocardii</taxon>
        <taxon>Amphioxiformes</taxon>
        <taxon>Branchiostomatidae</taxon>
        <taxon>Branchiostoma</taxon>
    </lineage>
</organism>
<evidence type="ECO:0000259" key="10">
    <source>
        <dbReference type="Pfam" id="PF12719"/>
    </source>
</evidence>
<dbReference type="Proteomes" id="UP000838412">
    <property type="component" value="Chromosome 15"/>
</dbReference>
<evidence type="ECO:0000313" key="12">
    <source>
        <dbReference type="Proteomes" id="UP000838412"/>
    </source>
</evidence>
<dbReference type="InterPro" id="IPR027165">
    <property type="entry name" value="CND3"/>
</dbReference>
<dbReference type="GO" id="GO:0000796">
    <property type="term" value="C:condensin complex"/>
    <property type="evidence" value="ECO:0007669"/>
    <property type="project" value="InterPro"/>
</dbReference>
<feature type="compositionally biased region" description="Basic residues" evidence="9">
    <location>
        <begin position="1011"/>
        <end position="1025"/>
    </location>
</feature>
<dbReference type="GO" id="GO:0005737">
    <property type="term" value="C:cytoplasm"/>
    <property type="evidence" value="ECO:0007669"/>
    <property type="project" value="TreeGrafter"/>
</dbReference>
<comment type="subcellular location">
    <subcellularLocation>
        <location evidence="1">Chromosome</location>
    </subcellularLocation>
</comment>
<comment type="similarity">
    <text evidence="2">Belongs to the CND3 (condensin subunit 3) family.</text>
</comment>
<name>A0A8J9Z3P4_BRALA</name>
<dbReference type="Pfam" id="PF12719">
    <property type="entry name" value="Cnd3"/>
    <property type="match status" value="1"/>
</dbReference>
<dbReference type="EMBL" id="OV696700">
    <property type="protein sequence ID" value="CAH1247093.1"/>
    <property type="molecule type" value="Genomic_DNA"/>
</dbReference>
<keyword evidence="4" id="KW-0132">Cell division</keyword>
<evidence type="ECO:0000256" key="1">
    <source>
        <dbReference type="ARBA" id="ARBA00004286"/>
    </source>
</evidence>
<evidence type="ECO:0000256" key="8">
    <source>
        <dbReference type="SAM" id="Coils"/>
    </source>
</evidence>
<gene>
    <name evidence="11" type="primary">NCAPG</name>
    <name evidence="11" type="ORF">BLAG_LOCUS8879</name>
</gene>
<sequence length="1114" mass="123439">MRGQRPTTLRAVFEECQKGHQNLTKLLAALRNIHATHPDPAQFQAEFIHYLKHSLVVFRREPAVERTLEFVAKFAGSFATEAGSGSDEEKENTGGNKKFHMDLFDFLLKSHNANSQAVRFRACQLINKMLNALGEDAEVDDDLYDRIFECMLMRLRDKIPAIRVQAVLALTRLQDPSDQSCAVITAYQYLLGCDPNPDVRRAILSCIAPSTHTLSGVLQRVRDVNQSVRVMAFKVLAEKFHIRALTIAQRLQVLQQGLNDRAEAVREVCGTKLLQSWLRLFEGNILDLLGCLDVETTCGTDEDVTTGNPTGEETIEAAVMWMFKQTPTDELITNFDLLKESHVVPLESLSCESALYWRCLCQYVKSLGTEGEEYLDRLLPNLTALCDYVQSHLQTLPSVEGGLDMTSAVDDHLRKEFVAQQLMMILGIPDLTDEVGRKRLGSLVHDMLLSDNMTRPLLKLLILRYCSVQPDQEARIREVVEVIADIREPITVLETSLSQEQMRQKELKLASIRVQLNEAREEMDQLVAAQEFQKAAEMKGRVDELELSKSDLLEEMQPQTQEVRTEKNDSVTLLRCLTIAAEMLQTLTLKGLSPTLRTLVDSLMLTGIQSQDPAVRNMAVRCLGLTAVLCKDTAVQYLPLFLQASQVDLDAIQVTALQIVFDLLLIFGLKAFGAEQQNQGGEGEGETEEPQQATPNNTANSLLSILTGMLDSENTDIRTNAAEGLAKLMMSGRVLSGKLLSRLLLLWYNPTTEDDTHLRHCLGTFFPMFAFSGRSTQECVEEAFLPTLQTLLDAPDTSPLATVDVGNVGSLLTTLTSRTNMRQFCVERTGKPDLPRDMEDYSAHDNLALKLCNEVLKDTYSPDVRMFCKILGSMEPTASSTAHLKDLYVLSQQITQELDDRLSLRSIEHFQKTLCELCPGLTGEGQGDTSQREQQEGGSTENQQGGSTEHQGETGAKESTEQTQDKEGTGEQGSAQASEKLHEASVLTAVENVDQLEDNVFTTPAPPTNKKAQKGKSTAAKRKPAAKTPGKTSARRGKKKADWESDSDADAEASVSESPAPASRPRSSRKAATRTRVNLKDLLSDSGSDASHDDALTVPKRSSRRTLRSLDNTS</sequence>
<reference evidence="11" key="1">
    <citation type="submission" date="2022-01" db="EMBL/GenBank/DDBJ databases">
        <authorList>
            <person name="Braso-Vives M."/>
        </authorList>
    </citation>
    <scope>NUCLEOTIDE SEQUENCE</scope>
</reference>
<keyword evidence="3" id="KW-0158">Chromosome</keyword>
<dbReference type="InterPro" id="IPR025977">
    <property type="entry name" value="Cnd3_C"/>
</dbReference>
<proteinExistence type="inferred from homology"/>
<keyword evidence="5" id="KW-0498">Mitosis</keyword>
<protein>
    <submittedName>
        <fullName evidence="11">NCAPG protein</fullName>
    </submittedName>
</protein>
<dbReference type="InterPro" id="IPR011989">
    <property type="entry name" value="ARM-like"/>
</dbReference>
<dbReference type="Gene3D" id="1.25.10.10">
    <property type="entry name" value="Leucine-rich Repeat Variant"/>
    <property type="match status" value="2"/>
</dbReference>